<dbReference type="InterPro" id="IPR023170">
    <property type="entry name" value="HhH_base_excis_C"/>
</dbReference>
<dbReference type="SUPFAM" id="SSF48150">
    <property type="entry name" value="DNA-glycosylase"/>
    <property type="match status" value="1"/>
</dbReference>
<organism evidence="13">
    <name type="scientific">marine sediment metagenome</name>
    <dbReference type="NCBI Taxonomy" id="412755"/>
    <lineage>
        <taxon>unclassified sequences</taxon>
        <taxon>metagenomes</taxon>
        <taxon>ecological metagenomes</taxon>
    </lineage>
</organism>
<comment type="similarity">
    <text evidence="1">Belongs to the Nth/MutY family.</text>
</comment>
<evidence type="ECO:0000256" key="9">
    <source>
        <dbReference type="ARBA" id="ARBA00023204"/>
    </source>
</evidence>
<evidence type="ECO:0000256" key="10">
    <source>
        <dbReference type="ARBA" id="ARBA00023239"/>
    </source>
</evidence>
<keyword evidence="5" id="KW-0378">Hydrolase</keyword>
<keyword evidence="9" id="KW-0234">DNA repair</keyword>
<dbReference type="AlphaFoldDB" id="A0A0F8YBW5"/>
<dbReference type="GO" id="GO:0051539">
    <property type="term" value="F:4 iron, 4 sulfur cluster binding"/>
    <property type="evidence" value="ECO:0007669"/>
    <property type="project" value="UniProtKB-KW"/>
</dbReference>
<dbReference type="GO" id="GO:0016829">
    <property type="term" value="F:lyase activity"/>
    <property type="evidence" value="ECO:0007669"/>
    <property type="project" value="UniProtKB-KW"/>
</dbReference>
<dbReference type="GO" id="GO:0003906">
    <property type="term" value="F:DNA-(apurinic or apyrimidinic site) endonuclease activity"/>
    <property type="evidence" value="ECO:0007669"/>
    <property type="project" value="InterPro"/>
</dbReference>
<dbReference type="GO" id="GO:0046872">
    <property type="term" value="F:metal ion binding"/>
    <property type="evidence" value="ECO:0007669"/>
    <property type="project" value="UniProtKB-KW"/>
</dbReference>
<feature type="domain" description="HhH-GPD" evidence="12">
    <location>
        <begin position="39"/>
        <end position="187"/>
    </location>
</feature>
<dbReference type="SMART" id="SM00478">
    <property type="entry name" value="ENDO3c"/>
    <property type="match status" value="1"/>
</dbReference>
<accession>A0A0F8YBW5</accession>
<evidence type="ECO:0000256" key="6">
    <source>
        <dbReference type="ARBA" id="ARBA00023004"/>
    </source>
</evidence>
<keyword evidence="8" id="KW-0238">DNA-binding</keyword>
<evidence type="ECO:0000256" key="11">
    <source>
        <dbReference type="ARBA" id="ARBA00023295"/>
    </source>
</evidence>
<keyword evidence="7" id="KW-0411">Iron-sulfur</keyword>
<dbReference type="EMBL" id="LAZR01054263">
    <property type="protein sequence ID" value="KKK78932.1"/>
    <property type="molecule type" value="Genomic_DNA"/>
</dbReference>
<name>A0A0F8YBW5_9ZZZZ</name>
<reference evidence="13" key="1">
    <citation type="journal article" date="2015" name="Nature">
        <title>Complex archaea that bridge the gap between prokaryotes and eukaryotes.</title>
        <authorList>
            <person name="Spang A."/>
            <person name="Saw J.H."/>
            <person name="Jorgensen S.L."/>
            <person name="Zaremba-Niedzwiedzka K."/>
            <person name="Martijn J."/>
            <person name="Lind A.E."/>
            <person name="van Eijk R."/>
            <person name="Schleper C."/>
            <person name="Guy L."/>
            <person name="Ettema T.J."/>
        </authorList>
    </citation>
    <scope>NUCLEOTIDE SEQUENCE</scope>
</reference>
<dbReference type="InterPro" id="IPR003265">
    <property type="entry name" value="HhH-GPD_domain"/>
</dbReference>
<sequence length="210" mass="23831">MDKNIQARDVIRLLKKKIPKPETALRFRSVFQILVAAVLSAQSTDVQVNKITKHLFKKYRSIRAYAEAPLEELQTDVSSVNFYKNKARNIRNSARMIIEEFGGKVPRTMEKLVRLPGVARKTANIILTDGHGITVGIAVDTHVIRLSNRLGLTTHKDPVKIEQDLLELAPKKDWPILSHLLILHGRTVCKARAPMHKDCVLFKLCPSREE</sequence>
<dbReference type="FunFam" id="1.10.340.30:FF:000001">
    <property type="entry name" value="Endonuclease III"/>
    <property type="match status" value="1"/>
</dbReference>
<dbReference type="Gene3D" id="1.10.1670.10">
    <property type="entry name" value="Helix-hairpin-Helix base-excision DNA repair enzymes (C-terminal)"/>
    <property type="match status" value="1"/>
</dbReference>
<keyword evidence="6" id="KW-0408">Iron</keyword>
<dbReference type="PIRSF" id="PIRSF001435">
    <property type="entry name" value="Nth"/>
    <property type="match status" value="1"/>
</dbReference>
<dbReference type="InterPro" id="IPR011257">
    <property type="entry name" value="DNA_glycosylase"/>
</dbReference>
<keyword evidence="3" id="KW-0479">Metal-binding</keyword>
<dbReference type="GO" id="GO:0006285">
    <property type="term" value="P:base-excision repair, AP site formation"/>
    <property type="evidence" value="ECO:0007669"/>
    <property type="project" value="TreeGrafter"/>
</dbReference>
<proteinExistence type="inferred from homology"/>
<keyword evidence="2" id="KW-0004">4Fe-4S</keyword>
<keyword evidence="4" id="KW-0227">DNA damage</keyword>
<dbReference type="PANTHER" id="PTHR10359:SF18">
    <property type="entry name" value="ENDONUCLEASE III"/>
    <property type="match status" value="1"/>
</dbReference>
<evidence type="ECO:0000256" key="5">
    <source>
        <dbReference type="ARBA" id="ARBA00022801"/>
    </source>
</evidence>
<dbReference type="PANTHER" id="PTHR10359">
    <property type="entry name" value="A/G-SPECIFIC ADENINE GLYCOSYLASE/ENDONUCLEASE III"/>
    <property type="match status" value="1"/>
</dbReference>
<evidence type="ECO:0000256" key="2">
    <source>
        <dbReference type="ARBA" id="ARBA00022485"/>
    </source>
</evidence>
<comment type="caution">
    <text evidence="13">The sequence shown here is derived from an EMBL/GenBank/DDBJ whole genome shotgun (WGS) entry which is preliminary data.</text>
</comment>
<evidence type="ECO:0000313" key="13">
    <source>
        <dbReference type="EMBL" id="KKK78932.1"/>
    </source>
</evidence>
<evidence type="ECO:0000256" key="7">
    <source>
        <dbReference type="ARBA" id="ARBA00023014"/>
    </source>
</evidence>
<dbReference type="Gene3D" id="1.10.340.30">
    <property type="entry name" value="Hypothetical protein, domain 2"/>
    <property type="match status" value="1"/>
</dbReference>
<evidence type="ECO:0000256" key="1">
    <source>
        <dbReference type="ARBA" id="ARBA00008343"/>
    </source>
</evidence>
<gene>
    <name evidence="13" type="ORF">LCGC14_2838580</name>
</gene>
<dbReference type="CDD" id="cd00056">
    <property type="entry name" value="ENDO3c"/>
    <property type="match status" value="1"/>
</dbReference>
<dbReference type="NCBIfam" id="TIGR01083">
    <property type="entry name" value="nth"/>
    <property type="match status" value="1"/>
</dbReference>
<dbReference type="GO" id="GO:0019104">
    <property type="term" value="F:DNA N-glycosylase activity"/>
    <property type="evidence" value="ECO:0007669"/>
    <property type="project" value="TreeGrafter"/>
</dbReference>
<dbReference type="Pfam" id="PF00730">
    <property type="entry name" value="HhH-GPD"/>
    <property type="match status" value="1"/>
</dbReference>
<evidence type="ECO:0000256" key="3">
    <source>
        <dbReference type="ARBA" id="ARBA00022723"/>
    </source>
</evidence>
<evidence type="ECO:0000256" key="8">
    <source>
        <dbReference type="ARBA" id="ARBA00023125"/>
    </source>
</evidence>
<dbReference type="GO" id="GO:0003677">
    <property type="term" value="F:DNA binding"/>
    <property type="evidence" value="ECO:0007669"/>
    <property type="project" value="UniProtKB-KW"/>
</dbReference>
<protein>
    <recommendedName>
        <fullName evidence="12">HhH-GPD domain-containing protein</fullName>
    </recommendedName>
</protein>
<dbReference type="FunFam" id="1.10.1670.10:FF:000001">
    <property type="entry name" value="Endonuclease III"/>
    <property type="match status" value="1"/>
</dbReference>
<keyword evidence="10" id="KW-0456">Lyase</keyword>
<keyword evidence="11" id="KW-0326">Glycosidase</keyword>
<dbReference type="InterPro" id="IPR005759">
    <property type="entry name" value="Nth"/>
</dbReference>
<evidence type="ECO:0000259" key="12">
    <source>
        <dbReference type="SMART" id="SM00478"/>
    </source>
</evidence>
<evidence type="ECO:0000256" key="4">
    <source>
        <dbReference type="ARBA" id="ARBA00022763"/>
    </source>
</evidence>
<dbReference type="HAMAP" id="MF_00942">
    <property type="entry name" value="Nth"/>
    <property type="match status" value="1"/>
</dbReference>